<dbReference type="Proteomes" id="UP000674938">
    <property type="component" value="Unassembled WGS sequence"/>
</dbReference>
<dbReference type="RefSeq" id="WP_209524532.1">
    <property type="nucleotide sequence ID" value="NZ_JAEEGA010000001.1"/>
</dbReference>
<evidence type="ECO:0000313" key="1">
    <source>
        <dbReference type="EMBL" id="MBP1039636.1"/>
    </source>
</evidence>
<proteinExistence type="predicted"/>
<comment type="caution">
    <text evidence="1">The sequence shown here is derived from an EMBL/GenBank/DDBJ whole genome shotgun (WGS) entry which is preliminary data.</text>
</comment>
<gene>
    <name evidence="1" type="ORF">I6N95_01315</name>
</gene>
<dbReference type="EMBL" id="JAEEGA010000001">
    <property type="protein sequence ID" value="MBP1039636.1"/>
    <property type="molecule type" value="Genomic_DNA"/>
</dbReference>
<keyword evidence="2" id="KW-1185">Reference proteome</keyword>
<evidence type="ECO:0000313" key="2">
    <source>
        <dbReference type="Proteomes" id="UP000674938"/>
    </source>
</evidence>
<name>A0A940PA35_9ENTE</name>
<dbReference type="AlphaFoldDB" id="A0A940PA35"/>
<organism evidence="1 2">
    <name type="scientific">Vagococcus allomyrinae</name>
    <dbReference type="NCBI Taxonomy" id="2794353"/>
    <lineage>
        <taxon>Bacteria</taxon>
        <taxon>Bacillati</taxon>
        <taxon>Bacillota</taxon>
        <taxon>Bacilli</taxon>
        <taxon>Lactobacillales</taxon>
        <taxon>Enterococcaceae</taxon>
        <taxon>Vagococcus</taxon>
    </lineage>
</organism>
<accession>A0A940PA35</accession>
<reference evidence="1" key="1">
    <citation type="submission" date="2020-12" db="EMBL/GenBank/DDBJ databases">
        <title>Vagococcus allomyrinae sp. nov. and Enterococcus lavae sp. nov., isolated from the larvae of Allomyrina dichotoma.</title>
        <authorList>
            <person name="Lee S.D."/>
        </authorList>
    </citation>
    <scope>NUCLEOTIDE SEQUENCE</scope>
    <source>
        <strain evidence="1">BWB3-3</strain>
    </source>
</reference>
<protein>
    <submittedName>
        <fullName evidence="1">Uncharacterized protein</fullName>
    </submittedName>
</protein>
<sequence>MKDEFQCKQCFSMLKKVYGEPLPKPKRVAYYCPACSKQLYTERTAEVIKIKLNEK</sequence>